<name>A0A1M6SD74_9GAMM</name>
<keyword evidence="1" id="KW-0732">Signal</keyword>
<reference evidence="3" key="1">
    <citation type="submission" date="2016-11" db="EMBL/GenBank/DDBJ databases">
        <authorList>
            <person name="Varghese N."/>
            <person name="Submissions S."/>
        </authorList>
    </citation>
    <scope>NUCLEOTIDE SEQUENCE [LARGE SCALE GENOMIC DNA]</scope>
    <source>
        <strain evidence="3">CGMCC 1.10835</strain>
    </source>
</reference>
<proteinExistence type="predicted"/>
<feature type="signal peptide" evidence="1">
    <location>
        <begin position="1"/>
        <end position="23"/>
    </location>
</feature>
<dbReference type="Proteomes" id="UP000184497">
    <property type="component" value="Unassembled WGS sequence"/>
</dbReference>
<evidence type="ECO:0000313" key="3">
    <source>
        <dbReference type="Proteomes" id="UP000184497"/>
    </source>
</evidence>
<dbReference type="OrthoDB" id="5397661at2"/>
<organism evidence="2 3">
    <name type="scientific">Marinobacter antarcticus</name>
    <dbReference type="NCBI Taxonomy" id="564117"/>
    <lineage>
        <taxon>Bacteria</taxon>
        <taxon>Pseudomonadati</taxon>
        <taxon>Pseudomonadota</taxon>
        <taxon>Gammaproteobacteria</taxon>
        <taxon>Pseudomonadales</taxon>
        <taxon>Marinobacteraceae</taxon>
        <taxon>Marinobacter</taxon>
    </lineage>
</organism>
<dbReference type="EMBL" id="FRAQ01000001">
    <property type="protein sequence ID" value="SHK42625.1"/>
    <property type="molecule type" value="Genomic_DNA"/>
</dbReference>
<dbReference type="RefSeq" id="WP_072796955.1">
    <property type="nucleotide sequence ID" value="NZ_FRAQ01000001.1"/>
</dbReference>
<gene>
    <name evidence="2" type="ORF">SAMN05216369_1989</name>
</gene>
<evidence type="ECO:0000256" key="1">
    <source>
        <dbReference type="SAM" id="SignalP"/>
    </source>
</evidence>
<keyword evidence="3" id="KW-1185">Reference proteome</keyword>
<evidence type="ECO:0000313" key="2">
    <source>
        <dbReference type="EMBL" id="SHK42625.1"/>
    </source>
</evidence>
<dbReference type="STRING" id="564117.SAMN05216369_1989"/>
<sequence length="105" mass="11825">MRQLGKLGLLVAIPLVGLQVVHAQDSRVDSGVVTIEGTRIQGDQEVPTVMYLVPWQPPEVDELRAPDEQLMVEQTFAPLERYEFQRLVRYHDAFSNEPATVKPGN</sequence>
<accession>A0A1M6SD74</accession>
<feature type="chain" id="PRO_5013223473" evidence="1">
    <location>
        <begin position="24"/>
        <end position="105"/>
    </location>
</feature>
<protein>
    <submittedName>
        <fullName evidence="2">Uncharacterized protein</fullName>
    </submittedName>
</protein>
<dbReference type="AlphaFoldDB" id="A0A1M6SD74"/>